<comment type="caution">
    <text evidence="1">The sequence shown here is derived from an EMBL/GenBank/DDBJ whole genome shotgun (WGS) entry which is preliminary data.</text>
</comment>
<dbReference type="GO" id="GO:0032259">
    <property type="term" value="P:methylation"/>
    <property type="evidence" value="ECO:0007669"/>
    <property type="project" value="UniProtKB-KW"/>
</dbReference>
<gene>
    <name evidence="1" type="ORF">ACFFNX_46660</name>
</gene>
<dbReference type="Proteomes" id="UP001589627">
    <property type="component" value="Unassembled WGS sequence"/>
</dbReference>
<accession>A0ABV5YX59</accession>
<evidence type="ECO:0000313" key="2">
    <source>
        <dbReference type="Proteomes" id="UP001589627"/>
    </source>
</evidence>
<protein>
    <submittedName>
        <fullName evidence="1">SAM-dependent methyltransferase</fullName>
    </submittedName>
</protein>
<dbReference type="GO" id="GO:0008168">
    <property type="term" value="F:methyltransferase activity"/>
    <property type="evidence" value="ECO:0007669"/>
    <property type="project" value="UniProtKB-KW"/>
</dbReference>
<reference evidence="1 2" key="1">
    <citation type="submission" date="2024-09" db="EMBL/GenBank/DDBJ databases">
        <authorList>
            <person name="Sun Q."/>
            <person name="Mori K."/>
        </authorList>
    </citation>
    <scope>NUCLEOTIDE SEQUENCE [LARGE SCALE GENOMIC DNA]</scope>
    <source>
        <strain evidence="1 2">TBRC 0563</strain>
    </source>
</reference>
<keyword evidence="2" id="KW-1185">Reference proteome</keyword>
<sequence>DAAGPESLADPRRVREVLTGAGLTDVSTAPVDAPQVWGRDAEDAAGFIAGWGPVRPAFDQVDPSVRSRARQALTAALRAFESDGAVRLRGTALLITATRP</sequence>
<keyword evidence="1" id="KW-0489">Methyltransferase</keyword>
<organism evidence="1 2">
    <name type="scientific">Actinoallomurus acaciae</name>
    <dbReference type="NCBI Taxonomy" id="502577"/>
    <lineage>
        <taxon>Bacteria</taxon>
        <taxon>Bacillati</taxon>
        <taxon>Actinomycetota</taxon>
        <taxon>Actinomycetes</taxon>
        <taxon>Streptosporangiales</taxon>
        <taxon>Thermomonosporaceae</taxon>
        <taxon>Actinoallomurus</taxon>
    </lineage>
</organism>
<name>A0ABV5YX59_9ACTN</name>
<feature type="non-terminal residue" evidence="1">
    <location>
        <position position="1"/>
    </location>
</feature>
<keyword evidence="1" id="KW-0808">Transferase</keyword>
<evidence type="ECO:0000313" key="1">
    <source>
        <dbReference type="EMBL" id="MFB9839651.1"/>
    </source>
</evidence>
<proteinExistence type="predicted"/>
<dbReference type="EMBL" id="JBHLZP010000769">
    <property type="protein sequence ID" value="MFB9839651.1"/>
    <property type="molecule type" value="Genomic_DNA"/>
</dbReference>